<evidence type="ECO:0000313" key="3">
    <source>
        <dbReference type="Proteomes" id="UP000440578"/>
    </source>
</evidence>
<gene>
    <name evidence="2" type="ORF">FJT64_013247</name>
</gene>
<accession>A0A6A4VDC0</accession>
<evidence type="ECO:0000313" key="2">
    <source>
        <dbReference type="EMBL" id="KAF0288372.1"/>
    </source>
</evidence>
<name>A0A6A4VDC0_AMPAM</name>
<reference evidence="2 3" key="1">
    <citation type="submission" date="2019-07" db="EMBL/GenBank/DDBJ databases">
        <title>Draft genome assembly of a fouling barnacle, Amphibalanus amphitrite (Darwin, 1854): The first reference genome for Thecostraca.</title>
        <authorList>
            <person name="Kim W."/>
        </authorList>
    </citation>
    <scope>NUCLEOTIDE SEQUENCE [LARGE SCALE GENOMIC DNA]</scope>
    <source>
        <strain evidence="2">SNU_AA5</strain>
        <tissue evidence="2">Soma without cirri and trophi</tissue>
    </source>
</reference>
<keyword evidence="3" id="KW-1185">Reference proteome</keyword>
<dbReference type="OrthoDB" id="6380094at2759"/>
<organism evidence="2 3">
    <name type="scientific">Amphibalanus amphitrite</name>
    <name type="common">Striped barnacle</name>
    <name type="synonym">Balanus amphitrite</name>
    <dbReference type="NCBI Taxonomy" id="1232801"/>
    <lineage>
        <taxon>Eukaryota</taxon>
        <taxon>Metazoa</taxon>
        <taxon>Ecdysozoa</taxon>
        <taxon>Arthropoda</taxon>
        <taxon>Crustacea</taxon>
        <taxon>Multicrustacea</taxon>
        <taxon>Cirripedia</taxon>
        <taxon>Thoracica</taxon>
        <taxon>Thoracicalcarea</taxon>
        <taxon>Balanomorpha</taxon>
        <taxon>Balanoidea</taxon>
        <taxon>Balanidae</taxon>
        <taxon>Amphibalaninae</taxon>
        <taxon>Amphibalanus</taxon>
    </lineage>
</organism>
<dbReference type="Proteomes" id="UP000440578">
    <property type="component" value="Unassembled WGS sequence"/>
</dbReference>
<comment type="caution">
    <text evidence="2">The sequence shown here is derived from an EMBL/GenBank/DDBJ whole genome shotgun (WGS) entry which is preliminary data.</text>
</comment>
<sequence>MAARHCRFTTVYSARGPSSARRRASSARVASVVRGAPGGGSPSPMGEGEKQIRCLPALALLHPDDVPDGYEAVAAELPDAAAELAAYFERQYIGANVGGRRRPPQFAVPEWNQFYRTLGGHGRTNNGVEGWHNRFNNAVNCAHPNVYKLLRHLSQEEDHWRSEVIKIHIRGAERHRRPRWQVISDRLQALAERRRNGEVAMADYLRAVAHNFTL</sequence>
<feature type="region of interest" description="Disordered" evidence="1">
    <location>
        <begin position="17"/>
        <end position="48"/>
    </location>
</feature>
<evidence type="ECO:0000256" key="1">
    <source>
        <dbReference type="SAM" id="MobiDB-lite"/>
    </source>
</evidence>
<proteinExistence type="predicted"/>
<dbReference type="EMBL" id="VIIS01002115">
    <property type="protein sequence ID" value="KAF0288372.1"/>
    <property type="molecule type" value="Genomic_DNA"/>
</dbReference>
<dbReference type="AlphaFoldDB" id="A0A6A4VDC0"/>
<feature type="compositionally biased region" description="Low complexity" evidence="1">
    <location>
        <begin position="26"/>
        <end position="35"/>
    </location>
</feature>
<protein>
    <recommendedName>
        <fullName evidence="4">MULE transposase domain-containing protein</fullName>
    </recommendedName>
</protein>
<evidence type="ECO:0008006" key="4">
    <source>
        <dbReference type="Google" id="ProtNLM"/>
    </source>
</evidence>